<keyword evidence="2" id="KW-0804">Transcription</keyword>
<feature type="compositionally biased region" description="Low complexity" evidence="4">
    <location>
        <begin position="343"/>
        <end position="354"/>
    </location>
</feature>
<evidence type="ECO:0000259" key="5">
    <source>
        <dbReference type="PROSITE" id="PS51134"/>
    </source>
</evidence>
<evidence type="ECO:0000256" key="4">
    <source>
        <dbReference type="SAM" id="MobiDB-lite"/>
    </source>
</evidence>
<dbReference type="SUPFAM" id="SSF57783">
    <property type="entry name" value="Zinc beta-ribbon"/>
    <property type="match status" value="1"/>
</dbReference>
<evidence type="ECO:0000256" key="3">
    <source>
        <dbReference type="PROSITE-ProRule" id="PRU00469"/>
    </source>
</evidence>
<dbReference type="GO" id="GO:0097550">
    <property type="term" value="C:transcription preinitiation complex"/>
    <property type="evidence" value="ECO:0007669"/>
    <property type="project" value="TreeGrafter"/>
</dbReference>
<dbReference type="Proteomes" id="UP000077202">
    <property type="component" value="Unassembled WGS sequence"/>
</dbReference>
<dbReference type="PANTHER" id="PTHR11618:SF78">
    <property type="entry name" value="TRANSCRIPTION INITIATION FACTOR IIB-2"/>
    <property type="match status" value="1"/>
</dbReference>
<dbReference type="Gene3D" id="1.10.472.170">
    <property type="match status" value="1"/>
</dbReference>
<dbReference type="SUPFAM" id="SSF47954">
    <property type="entry name" value="Cyclin-like"/>
    <property type="match status" value="1"/>
</dbReference>
<accession>A0A176WJH0</accession>
<dbReference type="InterPro" id="IPR013150">
    <property type="entry name" value="TFIIB_cyclin"/>
</dbReference>
<name>A0A176WJH0_MARPO</name>
<dbReference type="InterPro" id="IPR000812">
    <property type="entry name" value="TFIIB"/>
</dbReference>
<dbReference type="PROSITE" id="PS51134">
    <property type="entry name" value="ZF_TFIIB"/>
    <property type="match status" value="1"/>
</dbReference>
<evidence type="ECO:0000256" key="2">
    <source>
        <dbReference type="ARBA" id="ARBA00023163"/>
    </source>
</evidence>
<keyword evidence="1" id="KW-0805">Transcription regulation</keyword>
<dbReference type="GO" id="GO:0070897">
    <property type="term" value="P:transcription preinitiation complex assembly"/>
    <property type="evidence" value="ECO:0007669"/>
    <property type="project" value="InterPro"/>
</dbReference>
<keyword evidence="7" id="KW-1185">Reference proteome</keyword>
<protein>
    <recommendedName>
        <fullName evidence="5">TFIIB-type domain-containing protein</fullName>
    </recommendedName>
</protein>
<keyword evidence="3" id="KW-0863">Zinc-finger</keyword>
<dbReference type="AlphaFoldDB" id="A0A176WJH0"/>
<dbReference type="Pfam" id="PF08271">
    <property type="entry name" value="Zn_Ribbon_TF"/>
    <property type="match status" value="1"/>
</dbReference>
<feature type="compositionally biased region" description="Basic residues" evidence="4">
    <location>
        <begin position="328"/>
        <end position="338"/>
    </location>
</feature>
<dbReference type="PRINTS" id="PR00685">
    <property type="entry name" value="TIFACTORIIB"/>
</dbReference>
<dbReference type="InterPro" id="IPR013137">
    <property type="entry name" value="Znf_TFIIB"/>
</dbReference>
<sequence>MKDLQVCVICLLKSDTSREGNGVDNECEYRREKFVGDVENSDFARVSMNIIVCPDCKGTENVTDYAAGDVVCIECGLVLESHYVDNAPEWRTFVDGAKDRDQVGDSYNDLLPDGGISTTLRHVKGKSISSSLERAESRVPDGNTSRLLSRFARCASMASRLGLVPSIQTRASEYYEKEGITRSLQEICSVAEGTSRREVAKTLFRILKHMKKDLGLGRSINATEFVSRFCSLLELDCIAKLAATEIVLMADNRLDLRRKPSSVAATAIFMVTHLQEAGKRSIEEIIRVSGVCRVTICDTYVEFRRHASMIIPAWFASHEQLRDLPPPRPKRRFAKLTKGKLESASPSTTTPLST</sequence>
<organism evidence="6 7">
    <name type="scientific">Marchantia polymorpha subsp. ruderalis</name>
    <dbReference type="NCBI Taxonomy" id="1480154"/>
    <lineage>
        <taxon>Eukaryota</taxon>
        <taxon>Viridiplantae</taxon>
        <taxon>Streptophyta</taxon>
        <taxon>Embryophyta</taxon>
        <taxon>Marchantiophyta</taxon>
        <taxon>Marchantiopsida</taxon>
        <taxon>Marchantiidae</taxon>
        <taxon>Marchantiales</taxon>
        <taxon>Marchantiaceae</taxon>
        <taxon>Marchantia</taxon>
    </lineage>
</organism>
<dbReference type="PANTHER" id="PTHR11618">
    <property type="entry name" value="TRANSCRIPTION INITIATION FACTOR IIB-RELATED"/>
    <property type="match status" value="1"/>
</dbReference>
<proteinExistence type="predicted"/>
<dbReference type="InterPro" id="IPR036915">
    <property type="entry name" value="Cyclin-like_sf"/>
</dbReference>
<evidence type="ECO:0000313" key="7">
    <source>
        <dbReference type="Proteomes" id="UP000077202"/>
    </source>
</evidence>
<feature type="domain" description="TFIIB-type" evidence="5">
    <location>
        <begin position="49"/>
        <end position="80"/>
    </location>
</feature>
<dbReference type="Gene3D" id="1.10.472.10">
    <property type="entry name" value="Cyclin-like"/>
    <property type="match status" value="1"/>
</dbReference>
<reference evidence="6" key="1">
    <citation type="submission" date="2016-03" db="EMBL/GenBank/DDBJ databases">
        <title>Mechanisms controlling the formation of the plant cell surface in tip-growing cells are functionally conserved among land plants.</title>
        <authorList>
            <person name="Honkanen S."/>
            <person name="Jones V.A."/>
            <person name="Morieri G."/>
            <person name="Champion C."/>
            <person name="Hetherington A.J."/>
            <person name="Kelly S."/>
            <person name="Saint-Marcoux D."/>
            <person name="Proust H."/>
            <person name="Prescott H."/>
            <person name="Dolan L."/>
        </authorList>
    </citation>
    <scope>NUCLEOTIDE SEQUENCE [LARGE SCALE GENOMIC DNA]</scope>
    <source>
        <tissue evidence="6">Whole gametophyte</tissue>
    </source>
</reference>
<gene>
    <name evidence="6" type="ORF">AXG93_4123s1350</name>
</gene>
<feature type="region of interest" description="Disordered" evidence="4">
    <location>
        <begin position="325"/>
        <end position="354"/>
    </location>
</feature>
<comment type="caution">
    <text evidence="6">The sequence shown here is derived from an EMBL/GenBank/DDBJ whole genome shotgun (WGS) entry which is preliminary data.</text>
</comment>
<keyword evidence="3" id="KW-0479">Metal-binding</keyword>
<dbReference type="EMBL" id="LVLJ01000663">
    <property type="protein sequence ID" value="OAE33360.1"/>
    <property type="molecule type" value="Genomic_DNA"/>
</dbReference>
<dbReference type="GO" id="GO:0005634">
    <property type="term" value="C:nucleus"/>
    <property type="evidence" value="ECO:0007669"/>
    <property type="project" value="TreeGrafter"/>
</dbReference>
<dbReference type="Pfam" id="PF00382">
    <property type="entry name" value="TFIIB"/>
    <property type="match status" value="1"/>
</dbReference>
<evidence type="ECO:0000313" key="6">
    <source>
        <dbReference type="EMBL" id="OAE33360.1"/>
    </source>
</evidence>
<evidence type="ECO:0000256" key="1">
    <source>
        <dbReference type="ARBA" id="ARBA00023015"/>
    </source>
</evidence>
<dbReference type="GO" id="GO:0017025">
    <property type="term" value="F:TBP-class protein binding"/>
    <property type="evidence" value="ECO:0007669"/>
    <property type="project" value="InterPro"/>
</dbReference>
<keyword evidence="3" id="KW-0862">Zinc</keyword>
<dbReference type="GO" id="GO:0008270">
    <property type="term" value="F:zinc ion binding"/>
    <property type="evidence" value="ECO:0007669"/>
    <property type="project" value="UniProtKB-KW"/>
</dbReference>